<dbReference type="AlphaFoldDB" id="A0A5B7HHA3"/>
<name>A0A5B7HHA3_PORTR</name>
<organism evidence="1 2">
    <name type="scientific">Portunus trituberculatus</name>
    <name type="common">Swimming crab</name>
    <name type="synonym">Neptunus trituberculatus</name>
    <dbReference type="NCBI Taxonomy" id="210409"/>
    <lineage>
        <taxon>Eukaryota</taxon>
        <taxon>Metazoa</taxon>
        <taxon>Ecdysozoa</taxon>
        <taxon>Arthropoda</taxon>
        <taxon>Crustacea</taxon>
        <taxon>Multicrustacea</taxon>
        <taxon>Malacostraca</taxon>
        <taxon>Eumalacostraca</taxon>
        <taxon>Eucarida</taxon>
        <taxon>Decapoda</taxon>
        <taxon>Pleocyemata</taxon>
        <taxon>Brachyura</taxon>
        <taxon>Eubrachyura</taxon>
        <taxon>Portunoidea</taxon>
        <taxon>Portunidae</taxon>
        <taxon>Portuninae</taxon>
        <taxon>Portunus</taxon>
    </lineage>
</organism>
<dbReference type="EMBL" id="VSRR010027065">
    <property type="protein sequence ID" value="MPC67984.1"/>
    <property type="molecule type" value="Genomic_DNA"/>
</dbReference>
<comment type="caution">
    <text evidence="1">The sequence shown here is derived from an EMBL/GenBank/DDBJ whole genome shotgun (WGS) entry which is preliminary data.</text>
</comment>
<sequence>MAVMYTAESISRPTGALAEGAGGPARPPMRERALIVVPSGPDSRHIGSRPFISLIPPPPASPT</sequence>
<evidence type="ECO:0000313" key="1">
    <source>
        <dbReference type="EMBL" id="MPC67984.1"/>
    </source>
</evidence>
<gene>
    <name evidence="1" type="ORF">E2C01_062172</name>
</gene>
<protein>
    <submittedName>
        <fullName evidence="1">Uncharacterized protein</fullName>
    </submittedName>
</protein>
<evidence type="ECO:0000313" key="2">
    <source>
        <dbReference type="Proteomes" id="UP000324222"/>
    </source>
</evidence>
<proteinExistence type="predicted"/>
<reference evidence="1 2" key="1">
    <citation type="submission" date="2019-05" db="EMBL/GenBank/DDBJ databases">
        <title>Another draft genome of Portunus trituberculatus and its Hox gene families provides insights of decapod evolution.</title>
        <authorList>
            <person name="Jeong J.-H."/>
            <person name="Song I."/>
            <person name="Kim S."/>
            <person name="Choi T."/>
            <person name="Kim D."/>
            <person name="Ryu S."/>
            <person name="Kim W."/>
        </authorList>
    </citation>
    <scope>NUCLEOTIDE SEQUENCE [LARGE SCALE GENOMIC DNA]</scope>
    <source>
        <tissue evidence="1">Muscle</tissue>
    </source>
</reference>
<accession>A0A5B7HHA3</accession>
<dbReference type="Proteomes" id="UP000324222">
    <property type="component" value="Unassembled WGS sequence"/>
</dbReference>
<keyword evidence="2" id="KW-1185">Reference proteome</keyword>